<dbReference type="PANTHER" id="PTHR19862:SF14">
    <property type="entry name" value="WD REPEAT-CONTAINING PROTEIN 48"/>
    <property type="match status" value="1"/>
</dbReference>
<accession>F6TSV6</accession>
<comment type="similarity">
    <text evidence="1">Belongs to the WD repeat WDR48 family.</text>
</comment>
<dbReference type="InterPro" id="IPR021772">
    <property type="entry name" value="WDR48/Bun107"/>
</dbReference>
<evidence type="ECO:0000256" key="3">
    <source>
        <dbReference type="ARBA" id="ARBA00022574"/>
    </source>
</evidence>
<evidence type="ECO:0000313" key="8">
    <source>
        <dbReference type="Proteomes" id="UP000008144"/>
    </source>
</evidence>
<feature type="repeat" description="WD" evidence="6">
    <location>
        <begin position="74"/>
        <end position="115"/>
    </location>
</feature>
<dbReference type="FunFam" id="2.130.10.10:FF:000543">
    <property type="entry name" value="WD repeat-containing protein 48 homolog"/>
    <property type="match status" value="1"/>
</dbReference>
<dbReference type="GO" id="GO:0000724">
    <property type="term" value="P:double-strand break repair via homologous recombination"/>
    <property type="evidence" value="ECO:0000318"/>
    <property type="project" value="GO_Central"/>
</dbReference>
<dbReference type="InterPro" id="IPR036322">
    <property type="entry name" value="WD40_repeat_dom_sf"/>
</dbReference>
<evidence type="ECO:0000256" key="5">
    <source>
        <dbReference type="ARBA" id="ARBA00031683"/>
    </source>
</evidence>
<organism evidence="7 8">
    <name type="scientific">Ciona intestinalis</name>
    <name type="common">Transparent sea squirt</name>
    <name type="synonym">Ascidia intestinalis</name>
    <dbReference type="NCBI Taxonomy" id="7719"/>
    <lineage>
        <taxon>Eukaryota</taxon>
        <taxon>Metazoa</taxon>
        <taxon>Chordata</taxon>
        <taxon>Tunicata</taxon>
        <taxon>Ascidiacea</taxon>
        <taxon>Phlebobranchia</taxon>
        <taxon>Cionidae</taxon>
        <taxon>Ciona</taxon>
    </lineage>
</organism>
<keyword evidence="8" id="KW-1185">Reference proteome</keyword>
<reference evidence="7" key="4">
    <citation type="submission" date="2025-09" db="UniProtKB">
        <authorList>
            <consortium name="Ensembl"/>
        </authorList>
    </citation>
    <scope>IDENTIFICATION</scope>
</reference>
<dbReference type="AlphaFoldDB" id="F6TSV6"/>
<dbReference type="STRING" id="7719.ENSCINP00000008867"/>
<dbReference type="InterPro" id="IPR015943">
    <property type="entry name" value="WD40/YVTN_repeat-like_dom_sf"/>
</dbReference>
<dbReference type="InterPro" id="IPR019775">
    <property type="entry name" value="WD40_repeat_CS"/>
</dbReference>
<evidence type="ECO:0000256" key="2">
    <source>
        <dbReference type="ARBA" id="ARBA00021209"/>
    </source>
</evidence>
<feature type="repeat" description="WD" evidence="6">
    <location>
        <begin position="167"/>
        <end position="208"/>
    </location>
</feature>
<dbReference type="InterPro" id="IPR051246">
    <property type="entry name" value="WDR48"/>
</dbReference>
<dbReference type="Proteomes" id="UP000008144">
    <property type="component" value="Chromosome 1"/>
</dbReference>
<evidence type="ECO:0000313" key="7">
    <source>
        <dbReference type="Ensembl" id="ENSCINP00000008867.3"/>
    </source>
</evidence>
<sequence>QMQQRRETSLSRKKIQVSFVIRDAVEKYNRSGVNALQVDPSINRLYTAGRDSIIRIWNINEPERKETDHYVGSMEHHTDWVNDIVLCCNGRTLISASSDTTVKVWNAHRGFCMSTLRTHKDYVQSLAYAKHKEHVASAGLDRQIFIWDVNTLTALTTTRNTVTTSNVNGCKNSIYSVAMNDAGTVLVAGSTERALRVWDPRTCEKRMKLRGHTDNVKAIWINREGTQVLSGSSDGSVKLWSLGQQRCIATLRVHNEGIWTLAATQSGSTFGNIFSSGRDGQVICTDMQDPNFAHYLVCQETASVAQLQLDGKETPELIYCATTNTHVNAWKIKQSDIENDAEMAETFSDSFFQFKQPYSTQPSYVVPGGSGITQYKVMPDKRHILTQNTEDRVALWDVLTASCVKDIGLADFESEVKKREQMVYVPNWFAVDLKLGMLSIHLEEPECFYGWMAAKDVAGFNVVDPVAKVNYGSVMLHVLLEQWPVTQEKLIEPPNETGEPNPAAQVKPKGNQYFKVPPHIPVIFSEVGGRTLFRLLCGDAAGETEGMLLRETVPHWVLQAVTENKISVPYIKISFYLQPHPSSKIKPLKNVNNKLSANDLLSMAKVMEHVHEKILCSDDASQASANGGSSSTADPNQAKAAVAVSEHNLELLCSDMILNPDWNLRTVKFLIWKGKGDLILHYRLKNT</sequence>
<dbReference type="PROSITE" id="PS00678">
    <property type="entry name" value="WD_REPEATS_1"/>
    <property type="match status" value="2"/>
</dbReference>
<protein>
    <recommendedName>
        <fullName evidence="2">WD repeat-containing protein 48</fullName>
    </recommendedName>
    <alternativeName>
        <fullName evidence="5">USP1-associated factor 1</fullName>
    </alternativeName>
</protein>
<feature type="repeat" description="WD" evidence="6">
    <location>
        <begin position="116"/>
        <end position="157"/>
    </location>
</feature>
<dbReference type="Ensembl" id="ENSCINT00000008867.3">
    <property type="protein sequence ID" value="ENSCINP00000008867.3"/>
    <property type="gene ID" value="ENSCING00000004300.3"/>
</dbReference>
<dbReference type="PANTHER" id="PTHR19862">
    <property type="entry name" value="WD REPEAT-CONTAINING PROTEIN 48"/>
    <property type="match status" value="1"/>
</dbReference>
<reference evidence="7" key="2">
    <citation type="journal article" date="2008" name="Genome Biol.">
        <title>Improved genome assembly and evidence-based global gene model set for the chordate Ciona intestinalis: new insight into intron and operon populations.</title>
        <authorList>
            <person name="Satou Y."/>
            <person name="Mineta K."/>
            <person name="Ogasawara M."/>
            <person name="Sasakura Y."/>
            <person name="Shoguchi E."/>
            <person name="Ueno K."/>
            <person name="Yamada L."/>
            <person name="Matsumoto J."/>
            <person name="Wasserscheid J."/>
            <person name="Dewar K."/>
            <person name="Wiley G.B."/>
            <person name="Macmil S.L."/>
            <person name="Roe B.A."/>
            <person name="Zeller R.W."/>
            <person name="Hastings K.E."/>
            <person name="Lemaire P."/>
            <person name="Lindquist E."/>
            <person name="Endo T."/>
            <person name="Hotta K."/>
            <person name="Inaba K."/>
        </authorList>
    </citation>
    <scope>NUCLEOTIDE SEQUENCE [LARGE SCALE GENOMIC DNA]</scope>
    <source>
        <strain evidence="7">wild type</strain>
    </source>
</reference>
<proteinExistence type="inferred from homology"/>
<dbReference type="PRINTS" id="PR00320">
    <property type="entry name" value="GPROTEINBRPT"/>
</dbReference>
<keyword evidence="4" id="KW-0677">Repeat</keyword>
<dbReference type="InParanoid" id="F6TSV6"/>
<dbReference type="SUPFAM" id="SSF50978">
    <property type="entry name" value="WD40 repeat-like"/>
    <property type="match status" value="1"/>
</dbReference>
<dbReference type="InterPro" id="IPR001680">
    <property type="entry name" value="WD40_rpt"/>
</dbReference>
<reference evidence="8" key="1">
    <citation type="journal article" date="2002" name="Science">
        <title>The draft genome of Ciona intestinalis: insights into chordate and vertebrate origins.</title>
        <authorList>
            <person name="Dehal P."/>
            <person name="Satou Y."/>
            <person name="Campbell R.K."/>
            <person name="Chapman J."/>
            <person name="Degnan B."/>
            <person name="De Tomaso A."/>
            <person name="Davidson B."/>
            <person name="Di Gregorio A."/>
            <person name="Gelpke M."/>
            <person name="Goodstein D.M."/>
            <person name="Harafuji N."/>
            <person name="Hastings K.E."/>
            <person name="Ho I."/>
            <person name="Hotta K."/>
            <person name="Huang W."/>
            <person name="Kawashima T."/>
            <person name="Lemaire P."/>
            <person name="Martinez D."/>
            <person name="Meinertzhagen I.A."/>
            <person name="Necula S."/>
            <person name="Nonaka M."/>
            <person name="Putnam N."/>
            <person name="Rash S."/>
            <person name="Saiga H."/>
            <person name="Satake M."/>
            <person name="Terry A."/>
            <person name="Yamada L."/>
            <person name="Wang H.G."/>
            <person name="Awazu S."/>
            <person name="Azumi K."/>
            <person name="Boore J."/>
            <person name="Branno M."/>
            <person name="Chin-Bow S."/>
            <person name="DeSantis R."/>
            <person name="Doyle S."/>
            <person name="Francino P."/>
            <person name="Keys D.N."/>
            <person name="Haga S."/>
            <person name="Hayashi H."/>
            <person name="Hino K."/>
            <person name="Imai K.S."/>
            <person name="Inaba K."/>
            <person name="Kano S."/>
            <person name="Kobayashi K."/>
            <person name="Kobayashi M."/>
            <person name="Lee B.I."/>
            <person name="Makabe K.W."/>
            <person name="Manohar C."/>
            <person name="Matassi G."/>
            <person name="Medina M."/>
            <person name="Mochizuki Y."/>
            <person name="Mount S."/>
            <person name="Morishita T."/>
            <person name="Miura S."/>
            <person name="Nakayama A."/>
            <person name="Nishizaka S."/>
            <person name="Nomoto H."/>
            <person name="Ohta F."/>
            <person name="Oishi K."/>
            <person name="Rigoutsos I."/>
            <person name="Sano M."/>
            <person name="Sasaki A."/>
            <person name="Sasakura Y."/>
            <person name="Shoguchi E."/>
            <person name="Shin-i T."/>
            <person name="Spagnuolo A."/>
            <person name="Stainier D."/>
            <person name="Suzuki M.M."/>
            <person name="Tassy O."/>
            <person name="Takatori N."/>
            <person name="Tokuoka M."/>
            <person name="Yagi K."/>
            <person name="Yoshizaki F."/>
            <person name="Wada S."/>
            <person name="Zhang C."/>
            <person name="Hyatt P.D."/>
            <person name="Larimer F."/>
            <person name="Detter C."/>
            <person name="Doggett N."/>
            <person name="Glavina T."/>
            <person name="Hawkins T."/>
            <person name="Richardson P."/>
            <person name="Lucas S."/>
            <person name="Kohara Y."/>
            <person name="Levine M."/>
            <person name="Satoh N."/>
            <person name="Rokhsar D.S."/>
        </authorList>
    </citation>
    <scope>NUCLEOTIDE SEQUENCE [LARGE SCALE GENOMIC DNA]</scope>
</reference>
<dbReference type="GeneTree" id="ENSGT00920000149157"/>
<evidence type="ECO:0000256" key="6">
    <source>
        <dbReference type="PROSITE-ProRule" id="PRU00221"/>
    </source>
</evidence>
<dbReference type="Gene3D" id="2.130.10.10">
    <property type="entry name" value="YVTN repeat-like/Quinoprotein amine dehydrogenase"/>
    <property type="match status" value="2"/>
</dbReference>
<dbReference type="HOGENOM" id="CLU_014960_0_1_1"/>
<evidence type="ECO:0000256" key="1">
    <source>
        <dbReference type="ARBA" id="ARBA00006917"/>
    </source>
</evidence>
<dbReference type="Pfam" id="PF00400">
    <property type="entry name" value="WD40"/>
    <property type="match status" value="6"/>
</dbReference>
<dbReference type="Pfam" id="PF11816">
    <property type="entry name" value="DUF3337"/>
    <property type="match status" value="1"/>
</dbReference>
<feature type="repeat" description="WD" evidence="6">
    <location>
        <begin position="209"/>
        <end position="250"/>
    </location>
</feature>
<reference evidence="7" key="3">
    <citation type="submission" date="2025-08" db="UniProtKB">
        <authorList>
            <consortium name="Ensembl"/>
        </authorList>
    </citation>
    <scope>IDENTIFICATION</scope>
</reference>
<dbReference type="PROSITE" id="PS50082">
    <property type="entry name" value="WD_REPEATS_2"/>
    <property type="match status" value="5"/>
</dbReference>
<dbReference type="SMART" id="SM00320">
    <property type="entry name" value="WD40"/>
    <property type="match status" value="7"/>
</dbReference>
<dbReference type="CDD" id="cd17041">
    <property type="entry name" value="Ubl_WDR48"/>
    <property type="match status" value="1"/>
</dbReference>
<dbReference type="PROSITE" id="PS50294">
    <property type="entry name" value="WD_REPEATS_REGION"/>
    <property type="match status" value="4"/>
</dbReference>
<dbReference type="InterPro" id="IPR020472">
    <property type="entry name" value="WD40_PAC1"/>
</dbReference>
<evidence type="ECO:0000256" key="4">
    <source>
        <dbReference type="ARBA" id="ARBA00022737"/>
    </source>
</evidence>
<dbReference type="CDD" id="cd00200">
    <property type="entry name" value="WD40"/>
    <property type="match status" value="1"/>
</dbReference>
<name>F6TSV6_CIOIN</name>
<dbReference type="OMA" id="IRHYHIL"/>
<dbReference type="FunCoup" id="F6TSV6">
    <property type="interactions" value="1034"/>
</dbReference>
<feature type="repeat" description="WD" evidence="6">
    <location>
        <begin position="26"/>
        <end position="67"/>
    </location>
</feature>
<dbReference type="EMBL" id="EAAA01000082">
    <property type="status" value="NOT_ANNOTATED_CDS"/>
    <property type="molecule type" value="Genomic_DNA"/>
</dbReference>
<dbReference type="GO" id="GO:0043130">
    <property type="term" value="F:ubiquitin binding"/>
    <property type="evidence" value="ECO:0000318"/>
    <property type="project" value="GO_Central"/>
</dbReference>
<keyword evidence="3 6" id="KW-0853">WD repeat</keyword>